<dbReference type="Pfam" id="PF06249">
    <property type="entry name" value="EutQ"/>
    <property type="match status" value="1"/>
</dbReference>
<organism evidence="1 2">
    <name type="scientific">Propioniciclava tarda</name>
    <dbReference type="NCBI Taxonomy" id="433330"/>
    <lineage>
        <taxon>Bacteria</taxon>
        <taxon>Bacillati</taxon>
        <taxon>Actinomycetota</taxon>
        <taxon>Actinomycetes</taxon>
        <taxon>Propionibacteriales</taxon>
        <taxon>Propionibacteriaceae</taxon>
        <taxon>Propioniciclava</taxon>
    </lineage>
</organism>
<name>A0A4Q9KHN3_PROTD</name>
<dbReference type="PANTHER" id="PTHR36169">
    <property type="entry name" value="ETHANOLAMINE UTILIZATION PROTEIN EUTQ"/>
    <property type="match status" value="1"/>
</dbReference>
<dbReference type="PANTHER" id="PTHR36169:SF1">
    <property type="entry name" value="ACETATE KINASE EUTQ"/>
    <property type="match status" value="1"/>
</dbReference>
<dbReference type="EMBL" id="SDMR01000024">
    <property type="protein sequence ID" value="TBT92093.1"/>
    <property type="molecule type" value="Genomic_DNA"/>
</dbReference>
<evidence type="ECO:0000313" key="2">
    <source>
        <dbReference type="Proteomes" id="UP000291933"/>
    </source>
</evidence>
<dbReference type="CDD" id="cd02228">
    <property type="entry name" value="cupin_EutQ"/>
    <property type="match status" value="1"/>
</dbReference>
<accession>A0A4Q9KHN3</accession>
<dbReference type="Gene3D" id="2.60.120.10">
    <property type="entry name" value="Jelly Rolls"/>
    <property type="match status" value="1"/>
</dbReference>
<dbReference type="Proteomes" id="UP000291933">
    <property type="component" value="Unassembled WGS sequence"/>
</dbReference>
<comment type="caution">
    <text evidence="1">The sequence shown here is derived from an EMBL/GenBank/DDBJ whole genome shotgun (WGS) entry which is preliminary data.</text>
</comment>
<evidence type="ECO:0000313" key="1">
    <source>
        <dbReference type="EMBL" id="TBT92093.1"/>
    </source>
</evidence>
<protein>
    <submittedName>
        <fullName evidence="1">DUF861 domain-containing protein</fullName>
    </submittedName>
</protein>
<dbReference type="InterPro" id="IPR011051">
    <property type="entry name" value="RmlC_Cupin_sf"/>
</dbReference>
<dbReference type="OrthoDB" id="3828611at2"/>
<dbReference type="InterPro" id="IPR014710">
    <property type="entry name" value="RmlC-like_jellyroll"/>
</dbReference>
<dbReference type="RefSeq" id="WP_131173109.1">
    <property type="nucleotide sequence ID" value="NZ_FXTL01000023.1"/>
</dbReference>
<reference evidence="1 2" key="1">
    <citation type="submission" date="2019-01" db="EMBL/GenBank/DDBJ databases">
        <title>Lactibacter flavus gen. nov., sp. nov., a novel bacterium of the family Propionibacteriaceae isolated from raw milk and dairy products.</title>
        <authorList>
            <person name="Huptas C."/>
            <person name="Wenning M."/>
            <person name="Breitenwieser F."/>
            <person name="Doll E."/>
            <person name="Von Neubeck M."/>
            <person name="Busse H.-J."/>
            <person name="Scherer S."/>
        </authorList>
    </citation>
    <scope>NUCLEOTIDE SEQUENCE [LARGE SCALE GENOMIC DNA]</scope>
    <source>
        <strain evidence="1 2">DSM 22130</strain>
    </source>
</reference>
<dbReference type="AlphaFoldDB" id="A0A4Q9KHN3"/>
<sequence>MGRTIITTADVRAAGRGGQLSFPDNAIVTAAAAELAADHGVALLRGNGTTGASAPAASGQLADQVRAIVTALLAGQGGAPPGRRGVKAVAQRDVTLEKFGYPGPPPGMDVRTADVVTGADGAPMAAGYMTLTAGSFPWTLNYDEVQIVLEGELHIGTPDGVRVGRPGDVLYVPKGSTITFSTPTWAKFVYVTYPADWESQ</sequence>
<dbReference type="SUPFAM" id="SSF51182">
    <property type="entry name" value="RmlC-like cupins"/>
    <property type="match status" value="1"/>
</dbReference>
<proteinExistence type="predicted"/>
<dbReference type="InterPro" id="IPR010424">
    <property type="entry name" value="EutQ"/>
</dbReference>
<keyword evidence="2" id="KW-1185">Reference proteome</keyword>
<gene>
    <name evidence="1" type="ORF">ET996_13615</name>
</gene>